<dbReference type="PANTHER" id="PTHR13939:SF0">
    <property type="entry name" value="NMN AMIDOHYDROLASE-LIKE PROTEIN YFAY"/>
    <property type="match status" value="1"/>
</dbReference>
<reference evidence="2 3" key="1">
    <citation type="submission" date="2017-01" db="EMBL/GenBank/DDBJ databases">
        <authorList>
            <person name="Mah S.A."/>
            <person name="Swanson W.J."/>
            <person name="Moy G.W."/>
            <person name="Vacquier V.D."/>
        </authorList>
    </citation>
    <scope>NUCLEOTIDE SEQUENCE [LARGE SCALE GENOMIC DNA]</scope>
    <source>
        <strain evidence="2 3">DSM 11589</strain>
    </source>
</reference>
<dbReference type="PANTHER" id="PTHR13939">
    <property type="entry name" value="NICOTINAMIDE-NUCLEOTIDE AMIDOHYDROLASE PNCC"/>
    <property type="match status" value="1"/>
</dbReference>
<dbReference type="Pfam" id="PF24102">
    <property type="entry name" value="FLAD1_M"/>
    <property type="match status" value="1"/>
</dbReference>
<dbReference type="EMBL" id="FTOA01000002">
    <property type="protein sequence ID" value="SIS54226.1"/>
    <property type="molecule type" value="Genomic_DNA"/>
</dbReference>
<dbReference type="SMART" id="SM00852">
    <property type="entry name" value="MoCF_biosynth"/>
    <property type="match status" value="1"/>
</dbReference>
<evidence type="ECO:0000259" key="1">
    <source>
        <dbReference type="SMART" id="SM00852"/>
    </source>
</evidence>
<gene>
    <name evidence="2" type="ORF">SAMN05421779_102518</name>
</gene>
<name>A0A1N7JYA6_9PROT</name>
<keyword evidence="3" id="KW-1185">Reference proteome</keyword>
<dbReference type="AlphaFoldDB" id="A0A1N7JYA6"/>
<dbReference type="InterPro" id="IPR050101">
    <property type="entry name" value="CinA"/>
</dbReference>
<proteinExistence type="predicted"/>
<dbReference type="RefSeq" id="WP_076399367.1">
    <property type="nucleotide sequence ID" value="NZ_FTOA01000002.1"/>
</dbReference>
<feature type="domain" description="MoaB/Mog" evidence="1">
    <location>
        <begin position="10"/>
        <end position="170"/>
    </location>
</feature>
<dbReference type="SUPFAM" id="SSF53218">
    <property type="entry name" value="Molybdenum cofactor biosynthesis proteins"/>
    <property type="match status" value="1"/>
</dbReference>
<dbReference type="CDD" id="cd00885">
    <property type="entry name" value="cinA"/>
    <property type="match status" value="1"/>
</dbReference>
<evidence type="ECO:0000313" key="3">
    <source>
        <dbReference type="Proteomes" id="UP000185678"/>
    </source>
</evidence>
<dbReference type="Proteomes" id="UP000185678">
    <property type="component" value="Unassembled WGS sequence"/>
</dbReference>
<dbReference type="OrthoDB" id="9801454at2"/>
<sequence>MTGAQDVTACMVVIGNEVLSGRTRDANIQMIGTGLAALGIRLKEARVVADDPQAIISTVNECRRRYDYVFTTGGIGPTHDDITTDCIAQCFGVPVERHPEAVRRLVSHYGDENLNEARLRMANIPQGATLIDNPVSQAPGFCLENVYVMAGVPRIAQAMFDGIKHSLRGGMPVVSQSVAAYMREGDLAAPLSAIQDEFTDVELGSYPFVRSDRLGVSIVGRSTDASRLAEAMARVAGAMRAAGHEPDAEDPTGSGQSI</sequence>
<dbReference type="Gene3D" id="3.40.980.10">
    <property type="entry name" value="MoaB/Mog-like domain"/>
    <property type="match status" value="1"/>
</dbReference>
<dbReference type="STRING" id="80876.SAMN05421779_102518"/>
<organism evidence="2 3">
    <name type="scientific">Insolitispirillum peregrinum</name>
    <dbReference type="NCBI Taxonomy" id="80876"/>
    <lineage>
        <taxon>Bacteria</taxon>
        <taxon>Pseudomonadati</taxon>
        <taxon>Pseudomonadota</taxon>
        <taxon>Alphaproteobacteria</taxon>
        <taxon>Rhodospirillales</taxon>
        <taxon>Novispirillaceae</taxon>
        <taxon>Insolitispirillum</taxon>
    </lineage>
</organism>
<dbReference type="Pfam" id="PF00994">
    <property type="entry name" value="MoCF_biosynth"/>
    <property type="match status" value="1"/>
</dbReference>
<dbReference type="InterPro" id="IPR056596">
    <property type="entry name" value="FLAD1_M"/>
</dbReference>
<protein>
    <submittedName>
        <fullName evidence="2">Molybdenum cofactor synthesis domain-containing protein</fullName>
    </submittedName>
</protein>
<dbReference type="InterPro" id="IPR001453">
    <property type="entry name" value="MoaB/Mog_dom"/>
</dbReference>
<dbReference type="InterPro" id="IPR036425">
    <property type="entry name" value="MoaB/Mog-like_dom_sf"/>
</dbReference>
<accession>A0A1N7JYA6</accession>
<evidence type="ECO:0000313" key="2">
    <source>
        <dbReference type="EMBL" id="SIS54226.1"/>
    </source>
</evidence>